<evidence type="ECO:0000313" key="9">
    <source>
        <dbReference type="EMBL" id="JAV69267.1"/>
    </source>
</evidence>
<comment type="similarity">
    <text evidence="2">Belongs to the HAD-like hydrolase superfamily. CbbY/CbbZ/Gph/YieH family.</text>
</comment>
<evidence type="ECO:0000313" key="11">
    <source>
        <dbReference type="Proteomes" id="UP000327044"/>
    </source>
</evidence>
<evidence type="ECO:0000256" key="1">
    <source>
        <dbReference type="ARBA" id="ARBA00001946"/>
    </source>
</evidence>
<keyword evidence="4" id="KW-0378">Hydrolase</keyword>
<reference evidence="10 11" key="2">
    <citation type="journal article" date="2018" name="Elife">
        <title>Firefly genomes illuminate parallel origins of bioluminescence in beetles.</title>
        <authorList>
            <person name="Fallon T.R."/>
            <person name="Lower S.E."/>
            <person name="Chang C.H."/>
            <person name="Bessho-Uehara M."/>
            <person name="Martin G.J."/>
            <person name="Bewick A.J."/>
            <person name="Behringer M."/>
            <person name="Debat H.J."/>
            <person name="Wong I."/>
            <person name="Day J.C."/>
            <person name="Suvorov A."/>
            <person name="Silva C.J."/>
            <person name="Stanger-Hall K.F."/>
            <person name="Hall D.W."/>
            <person name="Schmitz R.J."/>
            <person name="Nelson D.R."/>
            <person name="Lewis S.M."/>
            <person name="Shigenobu S."/>
            <person name="Bybee S.M."/>
            <person name="Larracuente A.M."/>
            <person name="Oba Y."/>
            <person name="Weng J.K."/>
        </authorList>
    </citation>
    <scope>NUCLEOTIDE SEQUENCE [LARGE SCALE GENOMIC DNA]</scope>
    <source>
        <strain evidence="10">1611_PpyrPB1</strain>
        <tissue evidence="10">Whole body</tissue>
    </source>
</reference>
<dbReference type="NCBIfam" id="TIGR01509">
    <property type="entry name" value="HAD-SF-IA-v3"/>
    <property type="match status" value="1"/>
</dbReference>
<evidence type="ECO:0000256" key="8">
    <source>
        <dbReference type="ARBA" id="ARBA00083904"/>
    </source>
</evidence>
<dbReference type="GO" id="GO:0046872">
    <property type="term" value="F:metal ion binding"/>
    <property type="evidence" value="ECO:0007669"/>
    <property type="project" value="UniProtKB-KW"/>
</dbReference>
<dbReference type="EMBL" id="GEZM01063153">
    <property type="protein sequence ID" value="JAV69267.1"/>
    <property type="molecule type" value="Transcribed_RNA"/>
</dbReference>
<comment type="cofactor">
    <cofactor evidence="1">
        <name>Mg(2+)</name>
        <dbReference type="ChEBI" id="CHEBI:18420"/>
    </cofactor>
</comment>
<reference evidence="10" key="3">
    <citation type="submission" date="2019-08" db="EMBL/GenBank/DDBJ databases">
        <authorList>
            <consortium name="Photinus pyralis genome working group"/>
            <person name="Fallon T.R."/>
            <person name="Sander Lower S.E."/>
            <person name="Weng J.-K."/>
        </authorList>
    </citation>
    <scope>NUCLEOTIDE SEQUENCE</scope>
    <source>
        <strain evidence="10">1611_PpyrPB1</strain>
        <tissue evidence="10">Whole body</tissue>
    </source>
</reference>
<evidence type="ECO:0000256" key="7">
    <source>
        <dbReference type="ARBA" id="ARBA00066578"/>
    </source>
</evidence>
<dbReference type="SUPFAM" id="SSF56784">
    <property type="entry name" value="HAD-like"/>
    <property type="match status" value="2"/>
</dbReference>
<dbReference type="PANTHER" id="PTHR18901">
    <property type="entry name" value="2-DEOXYGLUCOSE-6-PHOSPHATE PHOSPHATASE 2"/>
    <property type="match status" value="1"/>
</dbReference>
<dbReference type="InParanoid" id="A0A1Y1LE24"/>
<organism evidence="9">
    <name type="scientific">Photinus pyralis</name>
    <name type="common">Common eastern firefly</name>
    <name type="synonym">Lampyris pyralis</name>
    <dbReference type="NCBI Taxonomy" id="7054"/>
    <lineage>
        <taxon>Eukaryota</taxon>
        <taxon>Metazoa</taxon>
        <taxon>Ecdysozoa</taxon>
        <taxon>Arthropoda</taxon>
        <taxon>Hexapoda</taxon>
        <taxon>Insecta</taxon>
        <taxon>Pterygota</taxon>
        <taxon>Neoptera</taxon>
        <taxon>Endopterygota</taxon>
        <taxon>Coleoptera</taxon>
        <taxon>Polyphaga</taxon>
        <taxon>Elateriformia</taxon>
        <taxon>Elateroidea</taxon>
        <taxon>Lampyridae</taxon>
        <taxon>Lampyrinae</taxon>
        <taxon>Photinus</taxon>
    </lineage>
</organism>
<gene>
    <name evidence="10" type="ORF">PPYR_08496</name>
</gene>
<dbReference type="Gene3D" id="3.40.50.1000">
    <property type="entry name" value="HAD superfamily/HAD-like"/>
    <property type="match status" value="1"/>
</dbReference>
<dbReference type="FunFam" id="3.40.50.1000:FF:000055">
    <property type="entry name" value="Haloacid dehalogenase-like hydrolase family protein"/>
    <property type="match status" value="1"/>
</dbReference>
<dbReference type="SFLD" id="SFLDG01129">
    <property type="entry name" value="C1.5:_HAD__Beta-PGM__Phosphata"/>
    <property type="match status" value="1"/>
</dbReference>
<dbReference type="AlphaFoldDB" id="A0A1Y1LE24"/>
<evidence type="ECO:0000256" key="3">
    <source>
        <dbReference type="ARBA" id="ARBA00022723"/>
    </source>
</evidence>
<dbReference type="GO" id="GO:1990738">
    <property type="term" value="F:pseudouridine 5'-phosphatase activity"/>
    <property type="evidence" value="ECO:0007669"/>
    <property type="project" value="UniProtKB-EC"/>
</dbReference>
<keyword evidence="11" id="KW-1185">Reference proteome</keyword>
<dbReference type="FunFam" id="1.10.150.240:FF:000001">
    <property type="entry name" value="Haloacid dehalogenase-like hydrolase domain"/>
    <property type="match status" value="2"/>
</dbReference>
<proteinExistence type="inferred from homology"/>
<name>A0A1Y1LE24_PHOPY</name>
<reference evidence="9" key="1">
    <citation type="journal article" date="2016" name="Sci. Rep.">
        <title>Molecular characterization of firefly nuptial gifts: a multi-omics approach sheds light on postcopulatory sexual selection.</title>
        <authorList>
            <person name="Al-Wathiqui N."/>
            <person name="Fallon T.R."/>
            <person name="South A."/>
            <person name="Weng J.K."/>
            <person name="Lewis S.M."/>
        </authorList>
    </citation>
    <scope>NUCLEOTIDE SEQUENCE</scope>
</reference>
<dbReference type="EMBL" id="VVIM01000006">
    <property type="protein sequence ID" value="KAB0797503.1"/>
    <property type="molecule type" value="Genomic_DNA"/>
</dbReference>
<dbReference type="FunCoup" id="A0A1Y1LE24">
    <property type="interactions" value="428"/>
</dbReference>
<keyword evidence="5" id="KW-0460">Magnesium</keyword>
<evidence type="ECO:0000313" key="10">
    <source>
        <dbReference type="EMBL" id="KAB0797503.1"/>
    </source>
</evidence>
<dbReference type="SFLD" id="SFLDS00003">
    <property type="entry name" value="Haloacid_Dehalogenase"/>
    <property type="match status" value="1"/>
</dbReference>
<dbReference type="InterPro" id="IPR023198">
    <property type="entry name" value="PGP-like_dom2"/>
</dbReference>
<evidence type="ECO:0000256" key="5">
    <source>
        <dbReference type="ARBA" id="ARBA00022842"/>
    </source>
</evidence>
<accession>A0A1Y1LE24</accession>
<evidence type="ECO:0000256" key="2">
    <source>
        <dbReference type="ARBA" id="ARBA00006171"/>
    </source>
</evidence>
<evidence type="ECO:0000256" key="4">
    <source>
        <dbReference type="ARBA" id="ARBA00022801"/>
    </source>
</evidence>
<dbReference type="Gene3D" id="1.10.150.240">
    <property type="entry name" value="Putative phosphatase, domain 2"/>
    <property type="match status" value="2"/>
</dbReference>
<dbReference type="Proteomes" id="UP000327044">
    <property type="component" value="Unassembled WGS sequence"/>
</dbReference>
<dbReference type="InterPro" id="IPR023214">
    <property type="entry name" value="HAD_sf"/>
</dbReference>
<keyword evidence="3" id="KW-0479">Metal-binding</keyword>
<protein>
    <recommendedName>
        <fullName evidence="7">pseudouridine 5'-phosphatase</fullName>
        <ecNumber evidence="7">3.1.3.96</ecNumber>
    </recommendedName>
    <alternativeName>
        <fullName evidence="8">Pseudouridine-5'-monophosphatase</fullName>
    </alternativeName>
</protein>
<comment type="catalytic activity">
    <reaction evidence="6">
        <text>psi-UMP + H2O = pseudouridine + phosphate</text>
        <dbReference type="Rhea" id="RHEA:10944"/>
        <dbReference type="ChEBI" id="CHEBI:15377"/>
        <dbReference type="ChEBI" id="CHEBI:17802"/>
        <dbReference type="ChEBI" id="CHEBI:43474"/>
        <dbReference type="ChEBI" id="CHEBI:58380"/>
        <dbReference type="EC" id="3.1.3.96"/>
    </reaction>
</comment>
<dbReference type="EC" id="3.1.3.96" evidence="7"/>
<dbReference type="PANTHER" id="PTHR18901:SF38">
    <property type="entry name" value="PSEUDOURIDINE-5'-PHOSPHATASE"/>
    <property type="match status" value="1"/>
</dbReference>
<evidence type="ECO:0000256" key="6">
    <source>
        <dbReference type="ARBA" id="ARBA00052504"/>
    </source>
</evidence>
<dbReference type="InterPro" id="IPR036412">
    <property type="entry name" value="HAD-like_sf"/>
</dbReference>
<sequence length="317" mass="35119">MRPVSSTKNAFLKVTHVIFDLDGLILDTETIYTQATNNVVQVYGKTFDWEVKSQVMGLTGEEAARKLVKLLDLPITWKEYYLLAQQQYQLLMPNAKFMPGMLICALISDTESIYKNVIASIAKQHGKQYTNAIRVKLLGSPDTDAARICVSEMQLPITKSQFLTEFRQRSKVFLASCPFMPGAENLIKHLSQNKVPIAVATSSSKDSANLKTAKYKDTFNLFSHIVTGGSDPEVKHGKPSPDIFLVCASRFADSPDPQKCLVFEDAPNGVLAATEAGMQCVMVPDEHITTEQTRQATQVLKSLTDVKLELFGLPPLK</sequence>
<dbReference type="Pfam" id="PF00702">
    <property type="entry name" value="Hydrolase"/>
    <property type="match status" value="1"/>
</dbReference>
<dbReference type="InterPro" id="IPR006439">
    <property type="entry name" value="HAD-SF_hydro_IA"/>
</dbReference>